<gene>
    <name evidence="2" type="ORF">T4A_6243</name>
</gene>
<feature type="non-terminal residue" evidence="2">
    <location>
        <position position="1"/>
    </location>
</feature>
<evidence type="ECO:0000256" key="1">
    <source>
        <dbReference type="SAM" id="MobiDB-lite"/>
    </source>
</evidence>
<organism evidence="2 3">
    <name type="scientific">Trichinella pseudospiralis</name>
    <name type="common">Parasitic roundworm</name>
    <dbReference type="NCBI Taxonomy" id="6337"/>
    <lineage>
        <taxon>Eukaryota</taxon>
        <taxon>Metazoa</taxon>
        <taxon>Ecdysozoa</taxon>
        <taxon>Nematoda</taxon>
        <taxon>Enoplea</taxon>
        <taxon>Dorylaimia</taxon>
        <taxon>Trichinellida</taxon>
        <taxon>Trichinellidae</taxon>
        <taxon>Trichinella</taxon>
    </lineage>
</organism>
<proteinExistence type="predicted"/>
<comment type="caution">
    <text evidence="2">The sequence shown here is derived from an EMBL/GenBank/DDBJ whole genome shotgun (WGS) entry which is preliminary data.</text>
</comment>
<evidence type="ECO:0000313" key="3">
    <source>
        <dbReference type="Proteomes" id="UP000054632"/>
    </source>
</evidence>
<reference evidence="2 3" key="1">
    <citation type="submission" date="2015-01" db="EMBL/GenBank/DDBJ databases">
        <title>Evolution of Trichinella species and genotypes.</title>
        <authorList>
            <person name="Korhonen P.K."/>
            <person name="Edoardo P."/>
            <person name="Giuseppe L.R."/>
            <person name="Gasser R.B."/>
        </authorList>
    </citation>
    <scope>NUCLEOTIDE SEQUENCE [LARGE SCALE GENOMIC DNA]</scope>
    <source>
        <strain evidence="2">ISS13</strain>
    </source>
</reference>
<evidence type="ECO:0000313" key="2">
    <source>
        <dbReference type="EMBL" id="KRY64088.1"/>
    </source>
</evidence>
<name>A0A0V1DRZ8_TRIPS</name>
<dbReference type="Proteomes" id="UP000054632">
    <property type="component" value="Unassembled WGS sequence"/>
</dbReference>
<feature type="compositionally biased region" description="Basic and acidic residues" evidence="1">
    <location>
        <begin position="65"/>
        <end position="74"/>
    </location>
</feature>
<dbReference type="EMBL" id="JYDR01000659">
    <property type="protein sequence ID" value="KRY64088.1"/>
    <property type="molecule type" value="Genomic_DNA"/>
</dbReference>
<protein>
    <submittedName>
        <fullName evidence="2">Uncharacterized protein</fullName>
    </submittedName>
</protein>
<sequence length="82" mass="9604">LARNADDIQPIVHHGNAPYAMFYRGKNIVHARRRDMLPGGDIGHGRYGFKKQKYYENCRKKKTRPSRDENRIDEMQDTTIGE</sequence>
<dbReference type="AlphaFoldDB" id="A0A0V1DRZ8"/>
<accession>A0A0V1DRZ8</accession>
<feature type="region of interest" description="Disordered" evidence="1">
    <location>
        <begin position="58"/>
        <end position="82"/>
    </location>
</feature>